<dbReference type="Proteomes" id="UP000606008">
    <property type="component" value="Unassembled WGS sequence"/>
</dbReference>
<keyword evidence="1" id="KW-0812">Transmembrane</keyword>
<evidence type="ECO:0000313" key="2">
    <source>
        <dbReference type="EMBL" id="NID13524.1"/>
    </source>
</evidence>
<evidence type="ECO:0000256" key="1">
    <source>
        <dbReference type="SAM" id="Phobius"/>
    </source>
</evidence>
<accession>A0ABX0QM41</accession>
<comment type="caution">
    <text evidence="2">The sequence shown here is derived from an EMBL/GenBank/DDBJ whole genome shotgun (WGS) entry which is preliminary data.</text>
</comment>
<protein>
    <recommendedName>
        <fullName evidence="4">DUF4760 domain-containing protein</fullName>
    </recommendedName>
</protein>
<name>A0ABX0QM41_9BACT</name>
<reference evidence="3" key="2">
    <citation type="submission" date="2023-07" db="EMBL/GenBank/DDBJ databases">
        <authorList>
            <person name="Jung D.-H."/>
        </authorList>
    </citation>
    <scope>NUCLEOTIDE SEQUENCE [LARGE SCALE GENOMIC DNA]</scope>
    <source>
        <strain evidence="3">JA-25</strain>
    </source>
</reference>
<feature type="transmembrane region" description="Helical" evidence="1">
    <location>
        <begin position="6"/>
        <end position="26"/>
    </location>
</feature>
<evidence type="ECO:0000313" key="3">
    <source>
        <dbReference type="Proteomes" id="UP000606008"/>
    </source>
</evidence>
<dbReference type="RefSeq" id="WP_166694044.1">
    <property type="nucleotide sequence ID" value="NZ_WAEL01000012.1"/>
</dbReference>
<organism evidence="2 3">
    <name type="scientific">Fibrivirga algicola</name>
    <dbReference type="NCBI Taxonomy" id="2950420"/>
    <lineage>
        <taxon>Bacteria</taxon>
        <taxon>Pseudomonadati</taxon>
        <taxon>Bacteroidota</taxon>
        <taxon>Cytophagia</taxon>
        <taxon>Cytophagales</taxon>
        <taxon>Spirosomataceae</taxon>
        <taxon>Fibrivirga</taxon>
    </lineage>
</organism>
<reference evidence="3" key="1">
    <citation type="submission" date="2019-09" db="EMBL/GenBank/DDBJ databases">
        <authorList>
            <person name="Jung D.-H."/>
        </authorList>
    </citation>
    <scope>NUCLEOTIDE SEQUENCE [LARGE SCALE GENOMIC DNA]</scope>
    <source>
        <strain evidence="3">JA-25</strain>
    </source>
</reference>
<keyword evidence="3" id="KW-1185">Reference proteome</keyword>
<keyword evidence="1" id="KW-1133">Transmembrane helix</keyword>
<sequence length="140" mass="16301">MTFSDFATVASNLATVGAFFLALFYARKINENVEKRKNDILKEKEWQVIWADNFLKKAIEFNDTLSSSLVKFAIAHKLDDQKESLDLVSKSRHDLYKLSELEWNLKNYTLFTSDFQKNKQLNEIQLVLMNFITSLHTTKG</sequence>
<proteinExistence type="predicted"/>
<dbReference type="EMBL" id="WAEL01000012">
    <property type="protein sequence ID" value="NID13524.1"/>
    <property type="molecule type" value="Genomic_DNA"/>
</dbReference>
<evidence type="ECO:0008006" key="4">
    <source>
        <dbReference type="Google" id="ProtNLM"/>
    </source>
</evidence>
<gene>
    <name evidence="2" type="ORF">F7231_25380</name>
</gene>
<keyword evidence="1" id="KW-0472">Membrane</keyword>